<keyword evidence="7" id="KW-1133">Transmembrane helix</keyword>
<dbReference type="GO" id="GO:0004673">
    <property type="term" value="F:protein histidine kinase activity"/>
    <property type="evidence" value="ECO:0007669"/>
    <property type="project" value="UniProtKB-EC"/>
</dbReference>
<evidence type="ECO:0000313" key="10">
    <source>
        <dbReference type="Proteomes" id="UP000471501"/>
    </source>
</evidence>
<keyword evidence="7" id="KW-0472">Membrane</keyword>
<evidence type="ECO:0000256" key="7">
    <source>
        <dbReference type="SAM" id="Phobius"/>
    </source>
</evidence>
<dbReference type="SUPFAM" id="SSF55874">
    <property type="entry name" value="ATPase domain of HSP90 chaperone/DNA topoisomerase II/histidine kinase"/>
    <property type="match status" value="1"/>
</dbReference>
<dbReference type="PROSITE" id="PS50109">
    <property type="entry name" value="HIS_KIN"/>
    <property type="match status" value="1"/>
</dbReference>
<dbReference type="Gene3D" id="1.25.40.10">
    <property type="entry name" value="Tetratricopeptide repeat domain"/>
    <property type="match status" value="2"/>
</dbReference>
<sequence>MSISKTLFLLFFIIQLQGSNVFCQQKKMTKEELAKQAEEAIIDGNKGLYEKSLVKSRILLNNAIANKDDYYTAKAYNNIASVFFEMNDIDNALLFFEKALSFAQKTNRNDIKNSIHNNLGNLYYFNKGAYKKGISHYLKSISYIDKKDTHEIALTKINIIWAYFASGEYDQGFPYLSYVNQYYKPEKKDKTNTIVVYTLNGMYYTHNKDFEKAEDYFKKAIELGIKEDEKLDLRFAYQEYIQFFCQTDNYKKAYETLRLYNNVVDQLNQIEKEKTVNLAGMNLHVDEYKRQIDKIGTEYKMKQQLLEMEQSRNKRVVSLMLLIFIIVFILLYFYYQNNKLKQENKLNDIQRKIQLNMINASIDGQESERKKIATFLHDNISAMLSSAGLHLNAFLKHNEIQSEEIIKTKEILKTAHDKVRDLSHELLPTLLVRFGLLYAIEDLCEKNSNSLIHFEFSSNIPIKKRYTEKFEIRIYFILSELFNNIIKHSQADKAIIILNETDGKLNISIRDNGKGFDTSKFNITEGFGLNRIRARIKKLKGTFSIKSKPDEGTVTKIKIPFPNK</sequence>
<dbReference type="InterPro" id="IPR003594">
    <property type="entry name" value="HATPase_dom"/>
</dbReference>
<dbReference type="InterPro" id="IPR050482">
    <property type="entry name" value="Sensor_HK_TwoCompSys"/>
</dbReference>
<dbReference type="PANTHER" id="PTHR24421:SF10">
    <property type="entry name" value="NITRATE_NITRITE SENSOR PROTEIN NARQ"/>
    <property type="match status" value="1"/>
</dbReference>
<dbReference type="InterPro" id="IPR036890">
    <property type="entry name" value="HATPase_C_sf"/>
</dbReference>
<name>A0A6I4NZ65_9FLAO</name>
<feature type="domain" description="Histidine kinase" evidence="8">
    <location>
        <begin position="473"/>
        <end position="563"/>
    </location>
</feature>
<keyword evidence="7" id="KW-0812">Transmembrane</keyword>
<dbReference type="PANTHER" id="PTHR24421">
    <property type="entry name" value="NITRATE/NITRITE SENSOR PROTEIN NARX-RELATED"/>
    <property type="match status" value="1"/>
</dbReference>
<dbReference type="AlphaFoldDB" id="A0A6I4NZ65"/>
<dbReference type="GO" id="GO:0000160">
    <property type="term" value="P:phosphorelay signal transduction system"/>
    <property type="evidence" value="ECO:0007669"/>
    <property type="project" value="UniProtKB-KW"/>
</dbReference>
<accession>A0A6I4NZ65</accession>
<feature type="transmembrane region" description="Helical" evidence="7">
    <location>
        <begin position="316"/>
        <end position="335"/>
    </location>
</feature>
<evidence type="ECO:0000259" key="8">
    <source>
        <dbReference type="PROSITE" id="PS50109"/>
    </source>
</evidence>
<dbReference type="SMART" id="SM00028">
    <property type="entry name" value="TPR"/>
    <property type="match status" value="3"/>
</dbReference>
<feature type="repeat" description="TPR" evidence="6">
    <location>
        <begin position="194"/>
        <end position="227"/>
    </location>
</feature>
<gene>
    <name evidence="9" type="ORF">GON26_17870</name>
</gene>
<evidence type="ECO:0000256" key="6">
    <source>
        <dbReference type="PROSITE-ProRule" id="PRU00339"/>
    </source>
</evidence>
<evidence type="ECO:0000256" key="2">
    <source>
        <dbReference type="ARBA" id="ARBA00012438"/>
    </source>
</evidence>
<keyword evidence="6" id="KW-0802">TPR repeat</keyword>
<evidence type="ECO:0000256" key="5">
    <source>
        <dbReference type="ARBA" id="ARBA00023012"/>
    </source>
</evidence>
<dbReference type="EMBL" id="WSTB01000011">
    <property type="protein sequence ID" value="MWB96234.1"/>
    <property type="molecule type" value="Genomic_DNA"/>
</dbReference>
<dbReference type="InterPro" id="IPR011990">
    <property type="entry name" value="TPR-like_helical_dom_sf"/>
</dbReference>
<dbReference type="Proteomes" id="UP000471501">
    <property type="component" value="Unassembled WGS sequence"/>
</dbReference>
<keyword evidence="3" id="KW-0808">Transferase</keyword>
<proteinExistence type="predicted"/>
<keyword evidence="10" id="KW-1185">Reference proteome</keyword>
<evidence type="ECO:0000313" key="9">
    <source>
        <dbReference type="EMBL" id="MWB96234.1"/>
    </source>
</evidence>
<dbReference type="InterPro" id="IPR019734">
    <property type="entry name" value="TPR_rpt"/>
</dbReference>
<dbReference type="SUPFAM" id="SSF48452">
    <property type="entry name" value="TPR-like"/>
    <property type="match status" value="1"/>
</dbReference>
<comment type="catalytic activity">
    <reaction evidence="1">
        <text>ATP + protein L-histidine = ADP + protein N-phospho-L-histidine.</text>
        <dbReference type="EC" id="2.7.13.3"/>
    </reaction>
</comment>
<keyword evidence="4" id="KW-0418">Kinase</keyword>
<dbReference type="SMART" id="SM00387">
    <property type="entry name" value="HATPase_c"/>
    <property type="match status" value="1"/>
</dbReference>
<evidence type="ECO:0000256" key="4">
    <source>
        <dbReference type="ARBA" id="ARBA00022777"/>
    </source>
</evidence>
<reference evidence="9 10" key="1">
    <citation type="submission" date="2019-12" db="EMBL/GenBank/DDBJ databases">
        <authorList>
            <person name="Kim Y.S."/>
        </authorList>
    </citation>
    <scope>NUCLEOTIDE SEQUENCE [LARGE SCALE GENOMIC DNA]</scope>
    <source>
        <strain evidence="9 10">GA093</strain>
    </source>
</reference>
<keyword evidence="5" id="KW-0902">Two-component regulatory system</keyword>
<dbReference type="Gene3D" id="3.30.565.10">
    <property type="entry name" value="Histidine kinase-like ATPase, C-terminal domain"/>
    <property type="match status" value="1"/>
</dbReference>
<feature type="repeat" description="TPR" evidence="6">
    <location>
        <begin position="73"/>
        <end position="106"/>
    </location>
</feature>
<evidence type="ECO:0000256" key="3">
    <source>
        <dbReference type="ARBA" id="ARBA00022679"/>
    </source>
</evidence>
<dbReference type="EC" id="2.7.13.3" evidence="2"/>
<organism evidence="9 10">
    <name type="scientific">Flavobacterium hydrocarbonoxydans</name>
    <dbReference type="NCBI Taxonomy" id="2683249"/>
    <lineage>
        <taxon>Bacteria</taxon>
        <taxon>Pseudomonadati</taxon>
        <taxon>Bacteroidota</taxon>
        <taxon>Flavobacteriia</taxon>
        <taxon>Flavobacteriales</taxon>
        <taxon>Flavobacteriaceae</taxon>
        <taxon>Flavobacterium</taxon>
    </lineage>
</organism>
<dbReference type="Pfam" id="PF13181">
    <property type="entry name" value="TPR_8"/>
    <property type="match status" value="2"/>
</dbReference>
<protein>
    <recommendedName>
        <fullName evidence="2">histidine kinase</fullName>
        <ecNumber evidence="2">2.7.13.3</ecNumber>
    </recommendedName>
</protein>
<evidence type="ECO:0000256" key="1">
    <source>
        <dbReference type="ARBA" id="ARBA00000085"/>
    </source>
</evidence>
<dbReference type="Pfam" id="PF02518">
    <property type="entry name" value="HATPase_c"/>
    <property type="match status" value="1"/>
</dbReference>
<dbReference type="CDD" id="cd16917">
    <property type="entry name" value="HATPase_UhpB-NarQ-NarX-like"/>
    <property type="match status" value="1"/>
</dbReference>
<dbReference type="InterPro" id="IPR005467">
    <property type="entry name" value="His_kinase_dom"/>
</dbReference>
<comment type="caution">
    <text evidence="9">The sequence shown here is derived from an EMBL/GenBank/DDBJ whole genome shotgun (WGS) entry which is preliminary data.</text>
</comment>
<dbReference type="PROSITE" id="PS50005">
    <property type="entry name" value="TPR"/>
    <property type="match status" value="2"/>
</dbReference>